<proteinExistence type="predicted"/>
<name>A0A8J5HK97_ZINOF</name>
<dbReference type="InterPro" id="IPR036259">
    <property type="entry name" value="MFS_trans_sf"/>
</dbReference>
<evidence type="ECO:0000313" key="2">
    <source>
        <dbReference type="EMBL" id="KAG6518166.1"/>
    </source>
</evidence>
<keyword evidence="1" id="KW-1133">Transmembrane helix</keyword>
<sequence length="95" mass="10814">MKNEIPFFQPLWMIMVLCSIVSGLSFGALGVITSLYFIRFWHDFGIDRGYPFSTTITWEYANKKTCGAFIAIVFAMQGLGIVVFATFKNWFQAPP</sequence>
<keyword evidence="1" id="KW-0472">Membrane</keyword>
<keyword evidence="1" id="KW-0812">Transmembrane</keyword>
<organism evidence="2 3">
    <name type="scientific">Zingiber officinale</name>
    <name type="common">Ginger</name>
    <name type="synonym">Amomum zingiber</name>
    <dbReference type="NCBI Taxonomy" id="94328"/>
    <lineage>
        <taxon>Eukaryota</taxon>
        <taxon>Viridiplantae</taxon>
        <taxon>Streptophyta</taxon>
        <taxon>Embryophyta</taxon>
        <taxon>Tracheophyta</taxon>
        <taxon>Spermatophyta</taxon>
        <taxon>Magnoliopsida</taxon>
        <taxon>Liliopsida</taxon>
        <taxon>Zingiberales</taxon>
        <taxon>Zingiberaceae</taxon>
        <taxon>Zingiber</taxon>
    </lineage>
</organism>
<reference evidence="2 3" key="1">
    <citation type="submission" date="2020-08" db="EMBL/GenBank/DDBJ databases">
        <title>Plant Genome Project.</title>
        <authorList>
            <person name="Zhang R.-G."/>
        </authorList>
    </citation>
    <scope>NUCLEOTIDE SEQUENCE [LARGE SCALE GENOMIC DNA]</scope>
    <source>
        <tissue evidence="2">Rhizome</tissue>
    </source>
</reference>
<dbReference type="EMBL" id="JACMSC010000006">
    <property type="protein sequence ID" value="KAG6518166.1"/>
    <property type="molecule type" value="Genomic_DNA"/>
</dbReference>
<keyword evidence="3" id="KW-1185">Reference proteome</keyword>
<dbReference type="Gene3D" id="1.20.1250.20">
    <property type="entry name" value="MFS general substrate transporter like domains"/>
    <property type="match status" value="1"/>
</dbReference>
<protein>
    <submittedName>
        <fullName evidence="2">Uncharacterized protein</fullName>
    </submittedName>
</protein>
<gene>
    <name evidence="2" type="ORF">ZIOFF_021569</name>
</gene>
<evidence type="ECO:0000256" key="1">
    <source>
        <dbReference type="SAM" id="Phobius"/>
    </source>
</evidence>
<dbReference type="AlphaFoldDB" id="A0A8J5HK97"/>
<feature type="transmembrane region" description="Helical" evidence="1">
    <location>
        <begin position="66"/>
        <end position="87"/>
    </location>
</feature>
<evidence type="ECO:0000313" key="3">
    <source>
        <dbReference type="Proteomes" id="UP000734854"/>
    </source>
</evidence>
<comment type="caution">
    <text evidence="2">The sequence shown here is derived from an EMBL/GenBank/DDBJ whole genome shotgun (WGS) entry which is preliminary data.</text>
</comment>
<feature type="transmembrane region" description="Helical" evidence="1">
    <location>
        <begin position="12"/>
        <end position="38"/>
    </location>
</feature>
<dbReference type="SUPFAM" id="SSF103473">
    <property type="entry name" value="MFS general substrate transporter"/>
    <property type="match status" value="1"/>
</dbReference>
<dbReference type="Proteomes" id="UP000734854">
    <property type="component" value="Unassembled WGS sequence"/>
</dbReference>
<accession>A0A8J5HK97</accession>